<dbReference type="GO" id="GO:0012505">
    <property type="term" value="C:endomembrane system"/>
    <property type="evidence" value="ECO:0007669"/>
    <property type="project" value="UniProtKB-ARBA"/>
</dbReference>
<keyword evidence="5" id="KW-1133">Transmembrane helix</keyword>
<dbReference type="GO" id="GO:0070273">
    <property type="term" value="F:phosphatidylinositol-4-phosphate binding"/>
    <property type="evidence" value="ECO:0007669"/>
    <property type="project" value="InterPro"/>
</dbReference>
<sequence>MLLLLDDETGTPAAAGTLPYALGGAVLVELALMGRVETDGKKVHAAGEGPLGDPLLQDAYDKVAAWGPGRRGAT</sequence>
<gene>
    <name evidence="6" type="ORF">SAMN05421748_102156</name>
</gene>
<proteinExistence type="predicted"/>
<keyword evidence="3" id="KW-0446">Lipid-binding</keyword>
<evidence type="ECO:0000313" key="7">
    <source>
        <dbReference type="Proteomes" id="UP000219612"/>
    </source>
</evidence>
<dbReference type="InterPro" id="IPR038261">
    <property type="entry name" value="GPP34-like_sf"/>
</dbReference>
<reference evidence="6 7" key="1">
    <citation type="submission" date="2017-09" db="EMBL/GenBank/DDBJ databases">
        <authorList>
            <person name="Ehlers B."/>
            <person name="Leendertz F.H."/>
        </authorList>
    </citation>
    <scope>NUCLEOTIDE SEQUENCE [LARGE SCALE GENOMIC DNA]</scope>
    <source>
        <strain evidence="6 7">CGMCC 4.6857</strain>
    </source>
</reference>
<dbReference type="Gene3D" id="1.10.3630.10">
    <property type="entry name" value="yeast vps74-n-term truncation variant domain like"/>
    <property type="match status" value="1"/>
</dbReference>
<evidence type="ECO:0000256" key="4">
    <source>
        <dbReference type="ARBA" id="ARBA00023136"/>
    </source>
</evidence>
<evidence type="ECO:0000256" key="2">
    <source>
        <dbReference type="ARBA" id="ARBA00023034"/>
    </source>
</evidence>
<keyword evidence="7" id="KW-1185">Reference proteome</keyword>
<dbReference type="EMBL" id="OBDY01000002">
    <property type="protein sequence ID" value="SNY24210.1"/>
    <property type="molecule type" value="Genomic_DNA"/>
</dbReference>
<accession>A0A285GKR0</accession>
<keyword evidence="4 5" id="KW-0472">Membrane</keyword>
<organism evidence="6 7">
    <name type="scientific">Paractinoplanes atraurantiacus</name>
    <dbReference type="NCBI Taxonomy" id="1036182"/>
    <lineage>
        <taxon>Bacteria</taxon>
        <taxon>Bacillati</taxon>
        <taxon>Actinomycetota</taxon>
        <taxon>Actinomycetes</taxon>
        <taxon>Micromonosporales</taxon>
        <taxon>Micromonosporaceae</taxon>
        <taxon>Paractinoplanes</taxon>
    </lineage>
</organism>
<evidence type="ECO:0000256" key="5">
    <source>
        <dbReference type="SAM" id="Phobius"/>
    </source>
</evidence>
<protein>
    <submittedName>
        <fullName evidence="6">Golgi phosphoprotein 3 (GPP34)</fullName>
    </submittedName>
</protein>
<dbReference type="InterPro" id="IPR008628">
    <property type="entry name" value="GPP34-like"/>
</dbReference>
<keyword evidence="2" id="KW-0333">Golgi apparatus</keyword>
<keyword evidence="5" id="KW-0812">Transmembrane</keyword>
<evidence type="ECO:0000256" key="3">
    <source>
        <dbReference type="ARBA" id="ARBA00023121"/>
    </source>
</evidence>
<comment type="subcellular location">
    <subcellularLocation>
        <location evidence="1">Golgi apparatus membrane</location>
        <topology evidence="1">Peripheral membrane protein</topology>
        <orientation evidence="1">Cytoplasmic side</orientation>
    </subcellularLocation>
</comment>
<feature type="transmembrane region" description="Helical" evidence="5">
    <location>
        <begin position="12"/>
        <end position="32"/>
    </location>
</feature>
<dbReference type="Proteomes" id="UP000219612">
    <property type="component" value="Unassembled WGS sequence"/>
</dbReference>
<name>A0A285GKR0_9ACTN</name>
<evidence type="ECO:0000256" key="1">
    <source>
        <dbReference type="ARBA" id="ARBA00004255"/>
    </source>
</evidence>
<dbReference type="Pfam" id="PF05719">
    <property type="entry name" value="GPP34"/>
    <property type="match status" value="1"/>
</dbReference>
<evidence type="ECO:0000313" key="6">
    <source>
        <dbReference type="EMBL" id="SNY24210.1"/>
    </source>
</evidence>
<dbReference type="GO" id="GO:0005737">
    <property type="term" value="C:cytoplasm"/>
    <property type="evidence" value="ECO:0007669"/>
    <property type="project" value="UniProtKB-ARBA"/>
</dbReference>
<dbReference type="AlphaFoldDB" id="A0A285GKR0"/>